<evidence type="ECO:0000256" key="11">
    <source>
        <dbReference type="RuleBase" id="RU363063"/>
    </source>
</evidence>
<comment type="similarity">
    <text evidence="2 11">Belongs to the glycosyltransferase 31 family.</text>
</comment>
<evidence type="ECO:0000256" key="2">
    <source>
        <dbReference type="ARBA" id="ARBA00008661"/>
    </source>
</evidence>
<dbReference type="GeneID" id="105335519"/>
<dbReference type="GO" id="GO:0016758">
    <property type="term" value="F:hexosyltransferase activity"/>
    <property type="evidence" value="ECO:0007669"/>
    <property type="project" value="InterPro"/>
</dbReference>
<feature type="transmembrane region" description="Helical" evidence="11">
    <location>
        <begin position="21"/>
        <end position="42"/>
    </location>
</feature>
<evidence type="ECO:0000256" key="5">
    <source>
        <dbReference type="ARBA" id="ARBA00022692"/>
    </source>
</evidence>
<dbReference type="PANTHER" id="PTHR11214:SF349">
    <property type="entry name" value="BETA-1,3-GALACTOSYLTRANSFERASE BRN"/>
    <property type="match status" value="1"/>
</dbReference>
<keyword evidence="3 11" id="KW-0328">Glycosyltransferase</keyword>
<keyword evidence="4" id="KW-0808">Transferase</keyword>
<keyword evidence="10" id="KW-0325">Glycoprotein</keyword>
<dbReference type="OrthoDB" id="2139606at2759"/>
<dbReference type="RefSeq" id="XP_034314641.1">
    <property type="nucleotide sequence ID" value="XM_034458750.2"/>
</dbReference>
<dbReference type="GO" id="GO:0008194">
    <property type="term" value="F:UDP-glycosyltransferase activity"/>
    <property type="evidence" value="ECO:0007669"/>
    <property type="project" value="TreeGrafter"/>
</dbReference>
<dbReference type="Gene3D" id="3.90.550.50">
    <property type="match status" value="1"/>
</dbReference>
<dbReference type="GO" id="GO:0006493">
    <property type="term" value="P:protein O-linked glycosylation"/>
    <property type="evidence" value="ECO:0007669"/>
    <property type="project" value="TreeGrafter"/>
</dbReference>
<evidence type="ECO:0000256" key="4">
    <source>
        <dbReference type="ARBA" id="ARBA00022679"/>
    </source>
</evidence>
<proteinExistence type="inferred from homology"/>
<organism evidence="12 13">
    <name type="scientific">Magallana gigas</name>
    <name type="common">Pacific oyster</name>
    <name type="synonym">Crassostrea gigas</name>
    <dbReference type="NCBI Taxonomy" id="29159"/>
    <lineage>
        <taxon>Eukaryota</taxon>
        <taxon>Metazoa</taxon>
        <taxon>Spiralia</taxon>
        <taxon>Lophotrochozoa</taxon>
        <taxon>Mollusca</taxon>
        <taxon>Bivalvia</taxon>
        <taxon>Autobranchia</taxon>
        <taxon>Pteriomorphia</taxon>
        <taxon>Ostreida</taxon>
        <taxon>Ostreoidea</taxon>
        <taxon>Ostreidae</taxon>
        <taxon>Magallana</taxon>
    </lineage>
</organism>
<dbReference type="AlphaFoldDB" id="A0A8W8LVN6"/>
<evidence type="ECO:0000256" key="8">
    <source>
        <dbReference type="ARBA" id="ARBA00023034"/>
    </source>
</evidence>
<evidence type="ECO:0000256" key="7">
    <source>
        <dbReference type="ARBA" id="ARBA00022989"/>
    </source>
</evidence>
<keyword evidence="9 11" id="KW-0472">Membrane</keyword>
<keyword evidence="6 11" id="KW-0735">Signal-anchor</keyword>
<dbReference type="EnsemblMetazoa" id="G2982.24">
    <property type="protein sequence ID" value="G2982.24:cds"/>
    <property type="gene ID" value="G2982"/>
</dbReference>
<dbReference type="PANTHER" id="PTHR11214">
    <property type="entry name" value="BETA-1,3-N-ACETYLGLUCOSAMINYLTRANSFERASE"/>
    <property type="match status" value="1"/>
</dbReference>
<reference evidence="12" key="1">
    <citation type="submission" date="2022-08" db="UniProtKB">
        <authorList>
            <consortium name="EnsemblMetazoa"/>
        </authorList>
    </citation>
    <scope>IDENTIFICATION</scope>
    <source>
        <strain evidence="12">05x7-T-G4-1.051#20</strain>
    </source>
</reference>
<accession>A0A8W8LVN6</accession>
<dbReference type="GO" id="GO:0000139">
    <property type="term" value="C:Golgi membrane"/>
    <property type="evidence" value="ECO:0007669"/>
    <property type="project" value="UniProtKB-SubCell"/>
</dbReference>
<evidence type="ECO:0000256" key="6">
    <source>
        <dbReference type="ARBA" id="ARBA00022968"/>
    </source>
</evidence>
<dbReference type="KEGG" id="crg:105335519"/>
<dbReference type="Proteomes" id="UP000005408">
    <property type="component" value="Unassembled WGS sequence"/>
</dbReference>
<sequence>MIYKKVKYNSRNHTSCLTRRLQIPIWKLFVYFVLTTVIIFVLQMQRPQFSFEWTLTTVTTSVATTTVKPTTTVVPTTEEEVIRYVNISSYNNTRTLTHEYDIDFVRFVSGVNNGKRFDLKPINVNPYVYITNPTTKCSNPPLKNNANISILILIKSEPDNFHLRQTIRWTWESFTAYHDYVRIVFLLGISPDPEDKNTDVLVEHARYNDIVQQNFIDKYRNLTLKTVMGYKWTEQYCSEATHVLMQDDDYHFNVKNLAAYIKRYKSPDSIFAGVLRLKSPTVRRPTSKYYVSNQEYAHDIYPPFLVGNSYILSMRYAKQIAMIIPYVKSIPMADTYIGMLAMKLNISLKNEKDFTIKNCNDFQKVISCRGYTSTKEILKDWKNFVNRAILKVNI</sequence>
<dbReference type="Pfam" id="PF01762">
    <property type="entry name" value="Galactosyl_T"/>
    <property type="match status" value="1"/>
</dbReference>
<comment type="subcellular location">
    <subcellularLocation>
        <location evidence="1 11">Golgi apparatus membrane</location>
        <topology evidence="1 11">Single-pass type II membrane protein</topology>
    </subcellularLocation>
</comment>
<keyword evidence="8 11" id="KW-0333">Golgi apparatus</keyword>
<dbReference type="EC" id="2.4.1.-" evidence="11"/>
<dbReference type="InterPro" id="IPR002659">
    <property type="entry name" value="Glyco_trans_31"/>
</dbReference>
<protein>
    <recommendedName>
        <fullName evidence="11">Hexosyltransferase</fullName>
        <ecNumber evidence="11">2.4.1.-</ecNumber>
    </recommendedName>
</protein>
<keyword evidence="13" id="KW-1185">Reference proteome</keyword>
<name>A0A8W8LVN6_MAGGI</name>
<dbReference type="RefSeq" id="XP_011437732.2">
    <property type="nucleotide sequence ID" value="XM_011439430.4"/>
</dbReference>
<evidence type="ECO:0000313" key="13">
    <source>
        <dbReference type="Proteomes" id="UP000005408"/>
    </source>
</evidence>
<evidence type="ECO:0000256" key="3">
    <source>
        <dbReference type="ARBA" id="ARBA00022676"/>
    </source>
</evidence>
<dbReference type="RefSeq" id="XP_019925865.2">
    <property type="nucleotide sequence ID" value="XM_020070306.3"/>
</dbReference>
<keyword evidence="7 11" id="KW-1133">Transmembrane helix</keyword>
<evidence type="ECO:0000256" key="10">
    <source>
        <dbReference type="ARBA" id="ARBA00023180"/>
    </source>
</evidence>
<evidence type="ECO:0000256" key="1">
    <source>
        <dbReference type="ARBA" id="ARBA00004323"/>
    </source>
</evidence>
<keyword evidence="5 11" id="KW-0812">Transmembrane</keyword>
<evidence type="ECO:0000313" key="12">
    <source>
        <dbReference type="EnsemblMetazoa" id="G2982.24:cds"/>
    </source>
</evidence>
<dbReference type="FunFam" id="3.90.550.50:FF:000001">
    <property type="entry name" value="Hexosyltransferase"/>
    <property type="match status" value="1"/>
</dbReference>
<evidence type="ECO:0000256" key="9">
    <source>
        <dbReference type="ARBA" id="ARBA00023136"/>
    </source>
</evidence>